<dbReference type="AlphaFoldDB" id="A0A7N2MBE6"/>
<sequence length="195" mass="21494">MLVALDNSGEASSSSPDPQLKFWKSLWSLRVPNKVKHFAWRASNIIPRAGSLLQEFVSAQEVLDESPSVTVSSQWQPPEFPYYKVKFDVVVFKASSSARIGVIIRDSSGNAIGDSAVVIQAVIQGNSMSAEYGNIIEDIRILAADFDFIHFIHVKRNCNVVADALAKKAKVLPDLVVWLEDVPEDIAPLLLFDVP</sequence>
<dbReference type="SUPFAM" id="SSF53098">
    <property type="entry name" value="Ribonuclease H-like"/>
    <property type="match status" value="1"/>
</dbReference>
<dbReference type="EnsemblPlants" id="QL08p045811:mrna">
    <property type="protein sequence ID" value="QL08p045811:mrna"/>
    <property type="gene ID" value="QL08p045811"/>
</dbReference>
<dbReference type="InterPro" id="IPR052929">
    <property type="entry name" value="RNase_H-like_EbsB-rel"/>
</dbReference>
<dbReference type="PANTHER" id="PTHR47074:SF48">
    <property type="entry name" value="POLYNUCLEOTIDYL TRANSFERASE, RIBONUCLEASE H-LIKE SUPERFAMILY PROTEIN"/>
    <property type="match status" value="1"/>
</dbReference>
<dbReference type="GO" id="GO:0004523">
    <property type="term" value="F:RNA-DNA hybrid ribonuclease activity"/>
    <property type="evidence" value="ECO:0007669"/>
    <property type="project" value="InterPro"/>
</dbReference>
<reference evidence="2 3" key="1">
    <citation type="journal article" date="2016" name="G3 (Bethesda)">
        <title>First Draft Assembly and Annotation of the Genome of a California Endemic Oak Quercus lobata Nee (Fagaceae).</title>
        <authorList>
            <person name="Sork V.L."/>
            <person name="Fitz-Gibbon S.T."/>
            <person name="Puiu D."/>
            <person name="Crepeau M."/>
            <person name="Gugger P.F."/>
            <person name="Sherman R."/>
            <person name="Stevens K."/>
            <person name="Langley C.H."/>
            <person name="Pellegrini M."/>
            <person name="Salzberg S.L."/>
        </authorList>
    </citation>
    <scope>NUCLEOTIDE SEQUENCE [LARGE SCALE GENOMIC DNA]</scope>
    <source>
        <strain evidence="2 3">cv. SW786</strain>
    </source>
</reference>
<organism evidence="2 3">
    <name type="scientific">Quercus lobata</name>
    <name type="common">Valley oak</name>
    <dbReference type="NCBI Taxonomy" id="97700"/>
    <lineage>
        <taxon>Eukaryota</taxon>
        <taxon>Viridiplantae</taxon>
        <taxon>Streptophyta</taxon>
        <taxon>Embryophyta</taxon>
        <taxon>Tracheophyta</taxon>
        <taxon>Spermatophyta</taxon>
        <taxon>Magnoliopsida</taxon>
        <taxon>eudicotyledons</taxon>
        <taxon>Gunneridae</taxon>
        <taxon>Pentapetalae</taxon>
        <taxon>rosids</taxon>
        <taxon>fabids</taxon>
        <taxon>Fagales</taxon>
        <taxon>Fagaceae</taxon>
        <taxon>Quercus</taxon>
    </lineage>
</organism>
<protein>
    <recommendedName>
        <fullName evidence="1">RNase H type-1 domain-containing protein</fullName>
    </recommendedName>
</protein>
<proteinExistence type="predicted"/>
<reference evidence="2" key="2">
    <citation type="submission" date="2021-01" db="UniProtKB">
        <authorList>
            <consortium name="EnsemblPlants"/>
        </authorList>
    </citation>
    <scope>IDENTIFICATION</scope>
</reference>
<name>A0A7N2MBE6_QUELO</name>
<evidence type="ECO:0000313" key="2">
    <source>
        <dbReference type="EnsemblPlants" id="QL08p045811:mrna"/>
    </source>
</evidence>
<evidence type="ECO:0000313" key="3">
    <source>
        <dbReference type="Proteomes" id="UP000594261"/>
    </source>
</evidence>
<keyword evidence="3" id="KW-1185">Reference proteome</keyword>
<accession>A0A7N2MBE6</accession>
<dbReference type="Proteomes" id="UP000594261">
    <property type="component" value="Chromosome 8"/>
</dbReference>
<dbReference type="Pfam" id="PF13456">
    <property type="entry name" value="RVT_3"/>
    <property type="match status" value="1"/>
</dbReference>
<dbReference type="InParanoid" id="A0A7N2MBE6"/>
<dbReference type="InterPro" id="IPR044730">
    <property type="entry name" value="RNase_H-like_dom_plant"/>
</dbReference>
<dbReference type="InterPro" id="IPR036397">
    <property type="entry name" value="RNaseH_sf"/>
</dbReference>
<dbReference type="EMBL" id="LRBV02000008">
    <property type="status" value="NOT_ANNOTATED_CDS"/>
    <property type="molecule type" value="Genomic_DNA"/>
</dbReference>
<dbReference type="InterPro" id="IPR002156">
    <property type="entry name" value="RNaseH_domain"/>
</dbReference>
<dbReference type="GO" id="GO:0003676">
    <property type="term" value="F:nucleic acid binding"/>
    <property type="evidence" value="ECO:0007669"/>
    <property type="project" value="InterPro"/>
</dbReference>
<dbReference type="Gene3D" id="3.30.420.10">
    <property type="entry name" value="Ribonuclease H-like superfamily/Ribonuclease H"/>
    <property type="match status" value="1"/>
</dbReference>
<evidence type="ECO:0000259" key="1">
    <source>
        <dbReference type="Pfam" id="PF13456"/>
    </source>
</evidence>
<dbReference type="PANTHER" id="PTHR47074">
    <property type="entry name" value="BNAC02G40300D PROTEIN"/>
    <property type="match status" value="1"/>
</dbReference>
<feature type="domain" description="RNase H type-1" evidence="1">
    <location>
        <begin position="113"/>
        <end position="169"/>
    </location>
</feature>
<dbReference type="Gramene" id="QL08p045811:mrna">
    <property type="protein sequence ID" value="QL08p045811:mrna"/>
    <property type="gene ID" value="QL08p045811"/>
</dbReference>
<dbReference type="CDD" id="cd06222">
    <property type="entry name" value="RNase_H_like"/>
    <property type="match status" value="1"/>
</dbReference>
<dbReference type="InterPro" id="IPR012337">
    <property type="entry name" value="RNaseH-like_sf"/>
</dbReference>